<accession>A0A0F9F9H3</accession>
<sequence>MKLPHDTTKLVNRIMDEWQEKERQRIEKRKQSDKVSNRLRIALKLIQV</sequence>
<feature type="non-terminal residue" evidence="1">
    <location>
        <position position="48"/>
    </location>
</feature>
<dbReference type="EMBL" id="LAZR01031386">
    <property type="protein sequence ID" value="KKL53900.1"/>
    <property type="molecule type" value="Genomic_DNA"/>
</dbReference>
<proteinExistence type="predicted"/>
<protein>
    <submittedName>
        <fullName evidence="1">Uncharacterized protein</fullName>
    </submittedName>
</protein>
<reference evidence="1" key="1">
    <citation type="journal article" date="2015" name="Nature">
        <title>Complex archaea that bridge the gap between prokaryotes and eukaryotes.</title>
        <authorList>
            <person name="Spang A."/>
            <person name="Saw J.H."/>
            <person name="Jorgensen S.L."/>
            <person name="Zaremba-Niedzwiedzka K."/>
            <person name="Martijn J."/>
            <person name="Lind A.E."/>
            <person name="van Eijk R."/>
            <person name="Schleper C."/>
            <person name="Guy L."/>
            <person name="Ettema T.J."/>
        </authorList>
    </citation>
    <scope>NUCLEOTIDE SEQUENCE</scope>
</reference>
<evidence type="ECO:0000313" key="1">
    <source>
        <dbReference type="EMBL" id="KKL53900.1"/>
    </source>
</evidence>
<name>A0A0F9F9H3_9ZZZZ</name>
<gene>
    <name evidence="1" type="ORF">LCGC14_2270710</name>
</gene>
<dbReference type="AlphaFoldDB" id="A0A0F9F9H3"/>
<organism evidence="1">
    <name type="scientific">marine sediment metagenome</name>
    <dbReference type="NCBI Taxonomy" id="412755"/>
    <lineage>
        <taxon>unclassified sequences</taxon>
        <taxon>metagenomes</taxon>
        <taxon>ecological metagenomes</taxon>
    </lineage>
</organism>
<comment type="caution">
    <text evidence="1">The sequence shown here is derived from an EMBL/GenBank/DDBJ whole genome shotgun (WGS) entry which is preliminary data.</text>
</comment>